<dbReference type="STRING" id="1120989.SAMN02745227_01093"/>
<feature type="transmembrane region" description="Helical" evidence="8">
    <location>
        <begin position="223"/>
        <end position="242"/>
    </location>
</feature>
<keyword evidence="6 8" id="KW-0472">Membrane</keyword>
<comment type="subcellular location">
    <subcellularLocation>
        <location evidence="1">Cell membrane</location>
        <topology evidence="1">Multi-pass membrane protein</topology>
    </subcellularLocation>
</comment>
<evidence type="ECO:0000256" key="6">
    <source>
        <dbReference type="ARBA" id="ARBA00023136"/>
    </source>
</evidence>
<evidence type="ECO:0000256" key="4">
    <source>
        <dbReference type="ARBA" id="ARBA00022692"/>
    </source>
</evidence>
<dbReference type="Pfam" id="PF00953">
    <property type="entry name" value="Glycos_transf_4"/>
    <property type="match status" value="1"/>
</dbReference>
<dbReference type="GO" id="GO:0009103">
    <property type="term" value="P:lipopolysaccharide biosynthetic process"/>
    <property type="evidence" value="ECO:0007669"/>
    <property type="project" value="TreeGrafter"/>
</dbReference>
<evidence type="ECO:0000256" key="7">
    <source>
        <dbReference type="PIRSR" id="PIRSR600715-1"/>
    </source>
</evidence>
<dbReference type="PANTHER" id="PTHR22926">
    <property type="entry name" value="PHOSPHO-N-ACETYLMURAMOYL-PENTAPEPTIDE-TRANSFERASE"/>
    <property type="match status" value="1"/>
</dbReference>
<proteinExistence type="predicted"/>
<dbReference type="CDD" id="cd06853">
    <property type="entry name" value="GT_WecA_like"/>
    <property type="match status" value="1"/>
</dbReference>
<dbReference type="GO" id="GO:0071555">
    <property type="term" value="P:cell wall organization"/>
    <property type="evidence" value="ECO:0007669"/>
    <property type="project" value="TreeGrafter"/>
</dbReference>
<feature type="transmembrane region" description="Helical" evidence="8">
    <location>
        <begin position="92"/>
        <end position="107"/>
    </location>
</feature>
<feature type="binding site" evidence="7">
    <location>
        <position position="141"/>
    </location>
    <ligand>
        <name>Mg(2+)</name>
        <dbReference type="ChEBI" id="CHEBI:18420"/>
    </ligand>
</feature>
<dbReference type="GO" id="GO:0016780">
    <property type="term" value="F:phosphotransferase activity, for other substituted phosphate groups"/>
    <property type="evidence" value="ECO:0007669"/>
    <property type="project" value="InterPro"/>
</dbReference>
<feature type="transmembrane region" description="Helical" evidence="8">
    <location>
        <begin position="67"/>
        <end position="85"/>
    </location>
</feature>
<feature type="transmembrane region" description="Helical" evidence="8">
    <location>
        <begin position="273"/>
        <end position="293"/>
    </location>
</feature>
<dbReference type="EMBL" id="FRAI01000009">
    <property type="protein sequence ID" value="SHJ92802.1"/>
    <property type="molecule type" value="Genomic_DNA"/>
</dbReference>
<dbReference type="GO" id="GO:0044038">
    <property type="term" value="P:cell wall macromolecule biosynthetic process"/>
    <property type="evidence" value="ECO:0007669"/>
    <property type="project" value="TreeGrafter"/>
</dbReference>
<gene>
    <name evidence="9" type="ORF">SAMN02745227_01093</name>
</gene>
<evidence type="ECO:0000256" key="3">
    <source>
        <dbReference type="ARBA" id="ARBA00022679"/>
    </source>
</evidence>
<feature type="transmembrane region" description="Helical" evidence="8">
    <location>
        <begin position="199"/>
        <end position="217"/>
    </location>
</feature>
<feature type="transmembrane region" description="Helical" evidence="8">
    <location>
        <begin position="45"/>
        <end position="61"/>
    </location>
</feature>
<dbReference type="PROSITE" id="PS01348">
    <property type="entry name" value="MRAY_2"/>
    <property type="match status" value="1"/>
</dbReference>
<protein>
    <submittedName>
        <fullName evidence="9">UDP-GlcNAc:undecaprenyl-phosphate GlcNAc-1-phosphate transferase</fullName>
    </submittedName>
</protein>
<organism evidence="9 10">
    <name type="scientific">Anaerobranca californiensis DSM 14826</name>
    <dbReference type="NCBI Taxonomy" id="1120989"/>
    <lineage>
        <taxon>Bacteria</taxon>
        <taxon>Bacillati</taxon>
        <taxon>Bacillota</taxon>
        <taxon>Clostridia</taxon>
        <taxon>Eubacteriales</taxon>
        <taxon>Proteinivoracaceae</taxon>
        <taxon>Anaerobranca</taxon>
    </lineage>
</organism>
<feature type="transmembrane region" description="Helical" evidence="8">
    <location>
        <begin position="6"/>
        <end position="24"/>
    </location>
</feature>
<evidence type="ECO:0000256" key="1">
    <source>
        <dbReference type="ARBA" id="ARBA00004651"/>
    </source>
</evidence>
<dbReference type="AlphaFoldDB" id="A0A1M6NAU9"/>
<name>A0A1M6NAU9_9FIRM</name>
<feature type="binding site" evidence="7">
    <location>
        <position position="197"/>
    </location>
    <ligand>
        <name>Mg(2+)</name>
        <dbReference type="ChEBI" id="CHEBI:18420"/>
    </ligand>
</feature>
<dbReference type="InterPro" id="IPR018480">
    <property type="entry name" value="PNAcMuramoyl-5peptid_Trfase_CS"/>
</dbReference>
<dbReference type="PANTHER" id="PTHR22926:SF3">
    <property type="entry name" value="UNDECAPRENYL-PHOSPHATE ALPHA-N-ACETYLGLUCOSAMINYL 1-PHOSPHATE TRANSFERASE"/>
    <property type="match status" value="1"/>
</dbReference>
<feature type="transmembrane region" description="Helical" evidence="8">
    <location>
        <begin position="299"/>
        <end position="316"/>
    </location>
</feature>
<reference evidence="10" key="1">
    <citation type="submission" date="2016-11" db="EMBL/GenBank/DDBJ databases">
        <authorList>
            <person name="Varghese N."/>
            <person name="Submissions S."/>
        </authorList>
    </citation>
    <scope>NUCLEOTIDE SEQUENCE [LARGE SCALE GENOMIC DNA]</scope>
    <source>
        <strain evidence="10">DSM 14826</strain>
    </source>
</reference>
<evidence type="ECO:0000256" key="2">
    <source>
        <dbReference type="ARBA" id="ARBA00022475"/>
    </source>
</evidence>
<keyword evidence="7" id="KW-0479">Metal-binding</keyword>
<evidence type="ECO:0000313" key="10">
    <source>
        <dbReference type="Proteomes" id="UP000243547"/>
    </source>
</evidence>
<accession>A0A1M6NAU9</accession>
<evidence type="ECO:0000313" key="9">
    <source>
        <dbReference type="EMBL" id="SHJ92802.1"/>
    </source>
</evidence>
<dbReference type="InterPro" id="IPR000715">
    <property type="entry name" value="Glycosyl_transferase_4"/>
</dbReference>
<comment type="cofactor">
    <cofactor evidence="7">
        <name>Mg(2+)</name>
        <dbReference type="ChEBI" id="CHEBI:18420"/>
    </cofactor>
</comment>
<dbReference type="RefSeq" id="WP_072906938.1">
    <property type="nucleotide sequence ID" value="NZ_FRAI01000009.1"/>
</dbReference>
<keyword evidence="7" id="KW-0460">Magnesium</keyword>
<keyword evidence="10" id="KW-1185">Reference proteome</keyword>
<keyword evidence="2" id="KW-1003">Cell membrane</keyword>
<dbReference type="GO" id="GO:0046872">
    <property type="term" value="F:metal ion binding"/>
    <property type="evidence" value="ECO:0007669"/>
    <property type="project" value="UniProtKB-KW"/>
</dbReference>
<evidence type="ECO:0000256" key="5">
    <source>
        <dbReference type="ARBA" id="ARBA00022989"/>
    </source>
</evidence>
<dbReference type="GO" id="GO:0005886">
    <property type="term" value="C:plasma membrane"/>
    <property type="evidence" value="ECO:0007669"/>
    <property type="project" value="UniProtKB-SubCell"/>
</dbReference>
<feature type="transmembrane region" description="Helical" evidence="8">
    <location>
        <begin position="113"/>
        <end position="134"/>
    </location>
</feature>
<keyword evidence="4 8" id="KW-0812">Transmembrane</keyword>
<dbReference type="Proteomes" id="UP000243547">
    <property type="component" value="Unassembled WGS sequence"/>
</dbReference>
<keyword evidence="5 8" id="KW-1133">Transmembrane helix</keyword>
<keyword evidence="3 9" id="KW-0808">Transferase</keyword>
<sequence length="346" mass="38883">MDLKYIIFAFLLCSLLNPLAIKIGEKYILDKPDYRKIHTNPKPRSGGIAVFLTLFILSFFNKDVRSIIIPLSIIFTVGILDDIYCLSAKLKLFFQILVAIITYYLGYEINSVAIGNFTLQFTYITPFITALWIVGIMNAINLIDGLDGLATSMVLVSTLAFAFLTYNSPLTLVSILLGICLAFLRVNKFPAKIFLGDSGSLLFGYLLSIISISVIQVNGYSQAIAIFLIIFVPIIDTAWAFLRRLITNKPVFSPDKNHLHHKVLKADIKDDKALIIISLLSVLAAFLGVLIYYNFSLSTILLSFILIPMTFIIYNLDKYLTLFLIVFNTEKEVAFSKEQKTTNTHL</sequence>
<dbReference type="OrthoDB" id="9805475at2"/>
<evidence type="ECO:0000256" key="8">
    <source>
        <dbReference type="SAM" id="Phobius"/>
    </source>
</evidence>